<gene>
    <name evidence="1" type="ordered locus">PH1393</name>
</gene>
<dbReference type="PIR" id="C71012">
    <property type="entry name" value="C71012"/>
</dbReference>
<name>O50101_PYRHO</name>
<accession>O50101</accession>
<protein>
    <submittedName>
        <fullName evidence="1">Uncharacterized protein</fullName>
    </submittedName>
</protein>
<dbReference type="Proteomes" id="UP000000752">
    <property type="component" value="Chromosome"/>
</dbReference>
<keyword evidence="2" id="KW-1185">Reference proteome</keyword>
<dbReference type="KEGG" id="pho:PH1393"/>
<dbReference type="AlphaFoldDB" id="O50101"/>
<proteinExistence type="predicted"/>
<sequence>MNFEISARILTSSSALISLSFTSSTSTMLGPYLIMSVTISPSSPLNFTSSTAEYLALGSSVSIGSSLLISTIEIFSSFSFFSISKIEVSTAFLSFPAASM</sequence>
<organism evidence="1 2">
    <name type="scientific">Pyrococcus horikoshii (strain ATCC 700860 / DSM 12428 / JCM 9974 / NBRC 100139 / OT-3)</name>
    <dbReference type="NCBI Taxonomy" id="70601"/>
    <lineage>
        <taxon>Archaea</taxon>
        <taxon>Methanobacteriati</taxon>
        <taxon>Methanobacteriota</taxon>
        <taxon>Thermococci</taxon>
        <taxon>Thermococcales</taxon>
        <taxon>Thermococcaceae</taxon>
        <taxon>Pyrococcus</taxon>
    </lineage>
</organism>
<evidence type="ECO:0000313" key="2">
    <source>
        <dbReference type="Proteomes" id="UP000000752"/>
    </source>
</evidence>
<dbReference type="EMBL" id="BA000001">
    <property type="protein sequence ID" value="BAA30499.1"/>
    <property type="molecule type" value="Genomic_DNA"/>
</dbReference>
<reference evidence="1 2" key="1">
    <citation type="journal article" date="1998" name="DNA Res.">
        <title>Complete sequence and gene organization of the genome of a hyper-thermophilic archaebacterium, Pyrococcus horikoshii OT3.</title>
        <authorList>
            <person name="Kawarabayasi Y."/>
            <person name="Sawada M."/>
            <person name="Horikawa H."/>
            <person name="Haikawa Y."/>
            <person name="Hino Y."/>
            <person name="Yamamoto S."/>
            <person name="Sekine M."/>
            <person name="Baba S."/>
            <person name="Kosugi H."/>
            <person name="Hosoyama A."/>
            <person name="Nagai Y."/>
            <person name="Sakai M."/>
            <person name="Ogura K."/>
            <person name="Otuka R."/>
            <person name="Nakazawa H."/>
            <person name="Takamiya M."/>
            <person name="Ohfuku Y."/>
            <person name="Funahashi T."/>
            <person name="Tanaka T."/>
            <person name="Kudoh Y."/>
            <person name="Yamazaki J."/>
            <person name="Kushida N."/>
            <person name="Oguchi A."/>
            <person name="Aoki K."/>
            <person name="Nakamura Y."/>
            <person name="Robb T.F."/>
            <person name="Horikoshi K."/>
            <person name="Masuchi Y."/>
            <person name="Shizuya H."/>
            <person name="Kikuchi H."/>
        </authorList>
    </citation>
    <scope>NUCLEOTIDE SEQUENCE [LARGE SCALE GENOMIC DNA]</scope>
    <source>
        <strain evidence="2">ATCC 700860 / DSM 12428 / JCM 9974 / NBRC 100139 / OT-3</strain>
    </source>
</reference>
<evidence type="ECO:0000313" key="1">
    <source>
        <dbReference type="EMBL" id="BAA30499.1"/>
    </source>
</evidence>
<dbReference type="EnsemblBacteria" id="BAA30499">
    <property type="protein sequence ID" value="BAA30499"/>
    <property type="gene ID" value="BAA30499"/>
</dbReference>